<protein>
    <submittedName>
        <fullName evidence="4">Multidrug ABC transporter ATP-binding protein</fullName>
    </submittedName>
</protein>
<feature type="non-terminal residue" evidence="4">
    <location>
        <position position="1"/>
    </location>
</feature>
<comment type="caution">
    <text evidence="4">The sequence shown here is derived from an EMBL/GenBank/DDBJ whole genome shotgun (WGS) entry which is preliminary data.</text>
</comment>
<dbReference type="Proteomes" id="UP000249557">
    <property type="component" value="Unassembled WGS sequence"/>
</dbReference>
<evidence type="ECO:0000313" key="5">
    <source>
        <dbReference type="Proteomes" id="UP000249557"/>
    </source>
</evidence>
<reference evidence="4 5" key="1">
    <citation type="submission" date="2017-08" db="EMBL/GenBank/DDBJ databases">
        <title>Infants hospitalized years apart are colonized by the same room-sourced microbial strains.</title>
        <authorList>
            <person name="Brooks B."/>
            <person name="Olm M.R."/>
            <person name="Firek B.A."/>
            <person name="Baker R."/>
            <person name="Thomas B.C."/>
            <person name="Morowitz M.J."/>
            <person name="Banfield J.F."/>
        </authorList>
    </citation>
    <scope>NUCLEOTIDE SEQUENCE [LARGE SCALE GENOMIC DNA]</scope>
    <source>
        <strain evidence="4">S2_018_000_R2_104</strain>
    </source>
</reference>
<evidence type="ECO:0000256" key="3">
    <source>
        <dbReference type="ARBA" id="ARBA00022840"/>
    </source>
</evidence>
<organism evidence="4 5">
    <name type="scientific">Micavibrio aeruginosavorus</name>
    <dbReference type="NCBI Taxonomy" id="349221"/>
    <lineage>
        <taxon>Bacteria</taxon>
        <taxon>Pseudomonadati</taxon>
        <taxon>Bdellovibrionota</taxon>
        <taxon>Bdellovibrionia</taxon>
        <taxon>Bdellovibrionales</taxon>
        <taxon>Pseudobdellovibrionaceae</taxon>
        <taxon>Micavibrio</taxon>
    </lineage>
</organism>
<keyword evidence="3 4" id="KW-0067">ATP-binding</keyword>
<keyword evidence="1" id="KW-0813">Transport</keyword>
<name>A0A2W5BUA2_9BACT</name>
<sequence length="114" mass="12591">LTTHYLEEAEELCDRIAIINHGKIVVDENKRDLIGRLDNKEIVFLLDREITALPDSLASYAATLEDARTLKIRYAPKETPAGQLIAAVQGAGLGIADVTTDQSDLEDVFLQLTR</sequence>
<evidence type="ECO:0000256" key="2">
    <source>
        <dbReference type="ARBA" id="ARBA00022741"/>
    </source>
</evidence>
<accession>A0A2W5BUA2</accession>
<evidence type="ECO:0000256" key="1">
    <source>
        <dbReference type="ARBA" id="ARBA00022448"/>
    </source>
</evidence>
<gene>
    <name evidence="4" type="ORF">DI626_05730</name>
</gene>
<dbReference type="InterPro" id="IPR027417">
    <property type="entry name" value="P-loop_NTPase"/>
</dbReference>
<keyword evidence="2" id="KW-0547">Nucleotide-binding</keyword>
<dbReference type="PANTHER" id="PTHR42711:SF10">
    <property type="entry name" value="ABC TRANSPORTER ATP-BINDING PROTEIN"/>
    <property type="match status" value="1"/>
</dbReference>
<evidence type="ECO:0000313" key="4">
    <source>
        <dbReference type="EMBL" id="PZO86715.1"/>
    </source>
</evidence>
<dbReference type="GO" id="GO:0005524">
    <property type="term" value="F:ATP binding"/>
    <property type="evidence" value="ECO:0007669"/>
    <property type="project" value="UniProtKB-KW"/>
</dbReference>
<dbReference type="PANTHER" id="PTHR42711">
    <property type="entry name" value="ABC TRANSPORTER ATP-BINDING PROTEIN"/>
    <property type="match status" value="1"/>
</dbReference>
<proteinExistence type="predicted"/>
<dbReference type="InterPro" id="IPR050763">
    <property type="entry name" value="ABC_transporter_ATP-binding"/>
</dbReference>
<dbReference type="AlphaFoldDB" id="A0A2W5BUA2"/>
<dbReference type="SUPFAM" id="SSF52540">
    <property type="entry name" value="P-loop containing nucleoside triphosphate hydrolases"/>
    <property type="match status" value="1"/>
</dbReference>
<dbReference type="EMBL" id="QFNK01000097">
    <property type="protein sequence ID" value="PZO86715.1"/>
    <property type="molecule type" value="Genomic_DNA"/>
</dbReference>